<evidence type="ECO:0000259" key="7">
    <source>
        <dbReference type="Pfam" id="PF01292"/>
    </source>
</evidence>
<comment type="caution">
    <text evidence="8">The sequence shown here is derived from an EMBL/GenBank/DDBJ whole genome shotgun (WGS) entry which is preliminary data.</text>
</comment>
<evidence type="ECO:0000256" key="5">
    <source>
        <dbReference type="ARBA" id="ARBA00023136"/>
    </source>
</evidence>
<evidence type="ECO:0000313" key="8">
    <source>
        <dbReference type="EMBL" id="TDR94402.1"/>
    </source>
</evidence>
<sequence>MSAAPRRTASGARHSVRAWDGPTRLFKWALVASVAIGYLTYQIGDAALTWHIWNGYAALILVTFRILWGFAGSSTARFGAWITWPWSALAYGGALVTGRARRYLGHNPLGGWMIVVLLLFVAAQAISGLFTVDSNGISGGPFANLDFGDPTPVQRTLSRWHHQGFYLFLGFAVVHVVVNLLYEGVKRDPLVRAMVTGRKPAADYADQPEMVPASHVWLRALVCLVLAAAIVFGTVASFGGKLPF</sequence>
<dbReference type="GO" id="GO:0020037">
    <property type="term" value="F:heme binding"/>
    <property type="evidence" value="ECO:0007669"/>
    <property type="project" value="TreeGrafter"/>
</dbReference>
<gene>
    <name evidence="8" type="ORF">EV668_1689</name>
</gene>
<dbReference type="GO" id="GO:0009055">
    <property type="term" value="F:electron transfer activity"/>
    <property type="evidence" value="ECO:0007669"/>
    <property type="project" value="InterPro"/>
</dbReference>
<dbReference type="GO" id="GO:0005886">
    <property type="term" value="C:plasma membrane"/>
    <property type="evidence" value="ECO:0007669"/>
    <property type="project" value="UniProtKB-SubCell"/>
</dbReference>
<dbReference type="SUPFAM" id="SSF81342">
    <property type="entry name" value="Transmembrane di-heme cytochromes"/>
    <property type="match status" value="1"/>
</dbReference>
<feature type="transmembrane region" description="Helical" evidence="6">
    <location>
        <begin position="78"/>
        <end position="97"/>
    </location>
</feature>
<feature type="domain" description="Cytochrome b561 bacterial/Ni-hydrogenase" evidence="7">
    <location>
        <begin position="19"/>
        <end position="197"/>
    </location>
</feature>
<evidence type="ECO:0000256" key="3">
    <source>
        <dbReference type="ARBA" id="ARBA00022692"/>
    </source>
</evidence>
<dbReference type="OrthoDB" id="196472at2"/>
<feature type="transmembrane region" description="Helical" evidence="6">
    <location>
        <begin position="53"/>
        <end position="72"/>
    </location>
</feature>
<dbReference type="EMBL" id="SNZR01000011">
    <property type="protein sequence ID" value="TDR94402.1"/>
    <property type="molecule type" value="Genomic_DNA"/>
</dbReference>
<feature type="transmembrane region" description="Helical" evidence="6">
    <location>
        <begin position="216"/>
        <end position="238"/>
    </location>
</feature>
<proteinExistence type="predicted"/>
<dbReference type="PANTHER" id="PTHR30485">
    <property type="entry name" value="NI/FE-HYDROGENASE 1 B-TYPE CYTOCHROME SUBUNIT"/>
    <property type="match status" value="1"/>
</dbReference>
<keyword evidence="9" id="KW-1185">Reference proteome</keyword>
<evidence type="ECO:0000256" key="6">
    <source>
        <dbReference type="SAM" id="Phobius"/>
    </source>
</evidence>
<dbReference type="InterPro" id="IPR011577">
    <property type="entry name" value="Cyt_b561_bac/Ni-Hgenase"/>
</dbReference>
<feature type="transmembrane region" description="Helical" evidence="6">
    <location>
        <begin position="109"/>
        <end position="132"/>
    </location>
</feature>
<keyword evidence="4 6" id="KW-1133">Transmembrane helix</keyword>
<dbReference type="GO" id="GO:0022904">
    <property type="term" value="P:respiratory electron transport chain"/>
    <property type="evidence" value="ECO:0007669"/>
    <property type="project" value="InterPro"/>
</dbReference>
<evidence type="ECO:0000256" key="4">
    <source>
        <dbReference type="ARBA" id="ARBA00022989"/>
    </source>
</evidence>
<keyword evidence="2" id="KW-1003">Cell membrane</keyword>
<evidence type="ECO:0000313" key="9">
    <source>
        <dbReference type="Proteomes" id="UP000295122"/>
    </source>
</evidence>
<dbReference type="InterPro" id="IPR051542">
    <property type="entry name" value="Hydrogenase_cytochrome"/>
</dbReference>
<name>A0A4R7C8U1_9HYPH</name>
<accession>A0A4R7C8U1</accession>
<dbReference type="AlphaFoldDB" id="A0A4R7C8U1"/>
<feature type="transmembrane region" description="Helical" evidence="6">
    <location>
        <begin position="164"/>
        <end position="182"/>
    </location>
</feature>
<organism evidence="8 9">
    <name type="scientific">Enterovirga rhinocerotis</name>
    <dbReference type="NCBI Taxonomy" id="1339210"/>
    <lineage>
        <taxon>Bacteria</taxon>
        <taxon>Pseudomonadati</taxon>
        <taxon>Pseudomonadota</taxon>
        <taxon>Alphaproteobacteria</taxon>
        <taxon>Hyphomicrobiales</taxon>
        <taxon>Methylobacteriaceae</taxon>
        <taxon>Enterovirga</taxon>
    </lineage>
</organism>
<evidence type="ECO:0000256" key="2">
    <source>
        <dbReference type="ARBA" id="ARBA00022475"/>
    </source>
</evidence>
<comment type="subcellular location">
    <subcellularLocation>
        <location evidence="1">Cell membrane</location>
        <topology evidence="1">Multi-pass membrane protein</topology>
    </subcellularLocation>
</comment>
<dbReference type="PANTHER" id="PTHR30485:SF2">
    <property type="entry name" value="BLL0597 PROTEIN"/>
    <property type="match status" value="1"/>
</dbReference>
<keyword evidence="3 6" id="KW-0812">Transmembrane</keyword>
<evidence type="ECO:0000256" key="1">
    <source>
        <dbReference type="ARBA" id="ARBA00004651"/>
    </source>
</evidence>
<protein>
    <submittedName>
        <fullName evidence="8">Cytochrome b</fullName>
    </submittedName>
</protein>
<dbReference type="Gene3D" id="1.20.950.20">
    <property type="entry name" value="Transmembrane di-heme cytochromes, Chain C"/>
    <property type="match status" value="1"/>
</dbReference>
<dbReference type="InterPro" id="IPR016174">
    <property type="entry name" value="Di-haem_cyt_TM"/>
</dbReference>
<dbReference type="Pfam" id="PF01292">
    <property type="entry name" value="Ni_hydr_CYTB"/>
    <property type="match status" value="1"/>
</dbReference>
<keyword evidence="5 6" id="KW-0472">Membrane</keyword>
<dbReference type="RefSeq" id="WP_133769300.1">
    <property type="nucleotide sequence ID" value="NZ_SNZR01000011.1"/>
</dbReference>
<reference evidence="8 9" key="1">
    <citation type="submission" date="2019-03" db="EMBL/GenBank/DDBJ databases">
        <title>Genomic Encyclopedia of Type Strains, Phase IV (KMG-IV): sequencing the most valuable type-strain genomes for metagenomic binning, comparative biology and taxonomic classification.</title>
        <authorList>
            <person name="Goeker M."/>
        </authorList>
    </citation>
    <scope>NUCLEOTIDE SEQUENCE [LARGE SCALE GENOMIC DNA]</scope>
    <source>
        <strain evidence="8 9">DSM 25903</strain>
    </source>
</reference>
<dbReference type="Proteomes" id="UP000295122">
    <property type="component" value="Unassembled WGS sequence"/>
</dbReference>